<name>A0A5Q0BC08_9GAMM</name>
<evidence type="ECO:0000313" key="15">
    <source>
        <dbReference type="Proteomes" id="UP000325755"/>
    </source>
</evidence>
<dbReference type="InParanoid" id="A0A5Q0BC08"/>
<keyword evidence="9 11" id="KW-0067">ATP-binding</keyword>
<dbReference type="FunCoup" id="A0A5Q0BC08">
    <property type="interactions" value="577"/>
</dbReference>
<dbReference type="FunFam" id="3.40.50.880:FF:000001">
    <property type="entry name" value="GMP synthase [glutamine-hydrolyzing]"/>
    <property type="match status" value="1"/>
</dbReference>
<dbReference type="NCBIfam" id="TIGR00884">
    <property type="entry name" value="guaA_Cterm"/>
    <property type="match status" value="1"/>
</dbReference>
<dbReference type="Gene3D" id="3.30.300.10">
    <property type="match status" value="1"/>
</dbReference>
<dbReference type="AlphaFoldDB" id="A0A5Q0BC08"/>
<dbReference type="InterPro" id="IPR001674">
    <property type="entry name" value="GMP_synth_C"/>
</dbReference>
<evidence type="ECO:0000256" key="1">
    <source>
        <dbReference type="ARBA" id="ARBA00002332"/>
    </source>
</evidence>
<gene>
    <name evidence="11 14" type="primary">guaA</name>
    <name evidence="14" type="ORF">F6R98_00655</name>
</gene>
<dbReference type="InterPro" id="IPR017926">
    <property type="entry name" value="GATASE"/>
</dbReference>
<evidence type="ECO:0000256" key="11">
    <source>
        <dbReference type="HAMAP-Rule" id="MF_00344"/>
    </source>
</evidence>
<dbReference type="GO" id="GO:0003921">
    <property type="term" value="F:GMP synthase activity"/>
    <property type="evidence" value="ECO:0007669"/>
    <property type="project" value="InterPro"/>
</dbReference>
<keyword evidence="7 11" id="KW-0332">GMP biosynthesis</keyword>
<dbReference type="InterPro" id="IPR025777">
    <property type="entry name" value="GMPS_ATP_PPase_dom"/>
</dbReference>
<dbReference type="CDD" id="cd01742">
    <property type="entry name" value="GATase1_GMP_Synthase"/>
    <property type="match status" value="1"/>
</dbReference>
<dbReference type="PANTHER" id="PTHR11922">
    <property type="entry name" value="GMP SYNTHASE-RELATED"/>
    <property type="match status" value="1"/>
</dbReference>
<feature type="active site" description="Nucleophile" evidence="11">
    <location>
        <position position="95"/>
    </location>
</feature>
<dbReference type="PROSITE" id="PS51273">
    <property type="entry name" value="GATASE_TYPE_1"/>
    <property type="match status" value="1"/>
</dbReference>
<dbReference type="FunFam" id="3.30.300.10:FF:000002">
    <property type="entry name" value="GMP synthase [glutamine-hydrolyzing]"/>
    <property type="match status" value="1"/>
</dbReference>
<dbReference type="FunFam" id="3.40.50.620:FF:000001">
    <property type="entry name" value="GMP synthase [glutamine-hydrolyzing]"/>
    <property type="match status" value="1"/>
</dbReference>
<reference evidence="14 15" key="1">
    <citation type="submission" date="2019-09" db="EMBL/GenBank/DDBJ databases">
        <title>Ecophysiology of the spiral-shaped methanotroph Methylospira mobilis as revealed by the complete genome sequence.</title>
        <authorList>
            <person name="Oshkin I.Y."/>
            <person name="Dedysh S.N."/>
            <person name="Miroshnikov K."/>
            <person name="Danilova O.V."/>
            <person name="Hakobyan A."/>
            <person name="Liesack W."/>
        </authorList>
    </citation>
    <scope>NUCLEOTIDE SEQUENCE [LARGE SCALE GENOMIC DNA]</scope>
    <source>
        <strain evidence="14 15">Shm1</strain>
    </source>
</reference>
<evidence type="ECO:0000256" key="6">
    <source>
        <dbReference type="ARBA" id="ARBA00022741"/>
    </source>
</evidence>
<dbReference type="InterPro" id="IPR029062">
    <property type="entry name" value="Class_I_gatase-like"/>
</dbReference>
<dbReference type="Gene3D" id="3.40.50.880">
    <property type="match status" value="1"/>
</dbReference>
<dbReference type="PROSITE" id="PS51553">
    <property type="entry name" value="GMPS_ATP_PPASE"/>
    <property type="match status" value="1"/>
</dbReference>
<comment type="catalytic activity">
    <reaction evidence="11">
        <text>XMP + L-glutamine + ATP + H2O = GMP + L-glutamate + AMP + diphosphate + 2 H(+)</text>
        <dbReference type="Rhea" id="RHEA:11680"/>
        <dbReference type="ChEBI" id="CHEBI:15377"/>
        <dbReference type="ChEBI" id="CHEBI:15378"/>
        <dbReference type="ChEBI" id="CHEBI:29985"/>
        <dbReference type="ChEBI" id="CHEBI:30616"/>
        <dbReference type="ChEBI" id="CHEBI:33019"/>
        <dbReference type="ChEBI" id="CHEBI:57464"/>
        <dbReference type="ChEBI" id="CHEBI:58115"/>
        <dbReference type="ChEBI" id="CHEBI:58359"/>
        <dbReference type="ChEBI" id="CHEBI:456215"/>
        <dbReference type="EC" id="6.3.5.2"/>
    </reaction>
</comment>
<dbReference type="CDD" id="cd01997">
    <property type="entry name" value="GMP_synthase_C"/>
    <property type="match status" value="1"/>
</dbReference>
<dbReference type="PRINTS" id="PR00096">
    <property type="entry name" value="GATASE"/>
</dbReference>
<keyword evidence="15" id="KW-1185">Reference proteome</keyword>
<sequence length="533" mass="58880">MTANSTTQKKSGDIHAHKILILDFGSQYTQLIARRVRELGVYCEIQPWDVDATRLAAFKPQGIILSGGPETVTADSTPRAPAAVFEQGAPVLGICYGMQAMAEQLGGKVESASHREFGYAKVRARGHSALLRNIQDFRSEEGFGMLDVWMSHGDQVTVLPPGFKLIASTDNAEIAGIADEDRRFYGLQFHPEVTHTSQGKRIIERFVRGICDCNTLWTSRNIIEDSISSLRERVGNEQVILGLSGGVDSSVVAALLHKAIGKQLICVFVDTGLLRLHEGDQVIATFAEHMGVQVIRVNAAERYFSALAGVSDPEQKRKIIGALFVEIFDEEAAKLSAVRWLAQGTIYPDVIESAGVNGKAQVIKSHHNVGGLPENMKLKLLEPLRELFKDEVRAIGVELGLPAEMVYRHPFPGPGLGVRILGEVKAEYAELLRKADAIYIEELYRHGLYDKTSQAFAVFLPVRSVGVMGDGRRYDYVVALRAVETIDFMTAHWARLPYDFLDEVSRRIINEVPGISRVVYDISGKPPATIEWE</sequence>
<evidence type="ECO:0000256" key="12">
    <source>
        <dbReference type="PROSITE-ProRule" id="PRU00886"/>
    </source>
</evidence>
<keyword evidence="5 11" id="KW-0436">Ligase</keyword>
<protein>
    <recommendedName>
        <fullName evidence="4 11">GMP synthase [glutamine-hydrolyzing]</fullName>
        <ecNumber evidence="3 11">6.3.5.2</ecNumber>
    </recommendedName>
    <alternativeName>
        <fullName evidence="11">GMP synthetase</fullName>
    </alternativeName>
    <alternativeName>
        <fullName evidence="11">Glutamine amidotransferase</fullName>
    </alternativeName>
</protein>
<comment type="subunit">
    <text evidence="11">Homodimer.</text>
</comment>
<dbReference type="InterPro" id="IPR022955">
    <property type="entry name" value="GMP_synthase"/>
</dbReference>
<organism evidence="14 15">
    <name type="scientific">Candidatus Methylospira mobilis</name>
    <dbReference type="NCBI Taxonomy" id="1808979"/>
    <lineage>
        <taxon>Bacteria</taxon>
        <taxon>Pseudomonadati</taxon>
        <taxon>Pseudomonadota</taxon>
        <taxon>Gammaproteobacteria</taxon>
        <taxon>Methylococcales</taxon>
        <taxon>Methylococcaceae</taxon>
        <taxon>Candidatus Methylospira</taxon>
    </lineage>
</organism>
<dbReference type="Pfam" id="PF00117">
    <property type="entry name" value="GATase"/>
    <property type="match status" value="1"/>
</dbReference>
<dbReference type="InterPro" id="IPR004739">
    <property type="entry name" value="GMP_synth_GATase"/>
</dbReference>
<keyword evidence="6 11" id="KW-0547">Nucleotide-binding</keyword>
<evidence type="ECO:0000256" key="3">
    <source>
        <dbReference type="ARBA" id="ARBA00012746"/>
    </source>
</evidence>
<proteinExistence type="inferred from homology"/>
<feature type="active site" evidence="11">
    <location>
        <position position="190"/>
    </location>
</feature>
<dbReference type="KEGG" id="mmob:F6R98_00655"/>
<dbReference type="OrthoDB" id="9802219at2"/>
<dbReference type="UniPathway" id="UPA00189">
    <property type="reaction ID" value="UER00296"/>
</dbReference>
<comment type="function">
    <text evidence="1 11">Catalyzes the synthesis of GMP from XMP.</text>
</comment>
<dbReference type="HAMAP" id="MF_00344">
    <property type="entry name" value="GMP_synthase"/>
    <property type="match status" value="1"/>
</dbReference>
<feature type="binding site" evidence="12">
    <location>
        <begin position="244"/>
        <end position="250"/>
    </location>
    <ligand>
        <name>ATP</name>
        <dbReference type="ChEBI" id="CHEBI:30616"/>
    </ligand>
</feature>
<evidence type="ECO:0000313" key="14">
    <source>
        <dbReference type="EMBL" id="QFY41310.1"/>
    </source>
</evidence>
<dbReference type="GO" id="GO:0005524">
    <property type="term" value="F:ATP binding"/>
    <property type="evidence" value="ECO:0007669"/>
    <property type="project" value="UniProtKB-UniRule"/>
</dbReference>
<dbReference type="SUPFAM" id="SSF52402">
    <property type="entry name" value="Adenine nucleotide alpha hydrolases-like"/>
    <property type="match status" value="1"/>
</dbReference>
<keyword evidence="10 11" id="KW-0315">Glutamine amidotransferase</keyword>
<feature type="domain" description="GMPS ATP-PPase" evidence="13">
    <location>
        <begin position="217"/>
        <end position="408"/>
    </location>
</feature>
<dbReference type="RefSeq" id="WP_153247288.1">
    <property type="nucleotide sequence ID" value="NZ_CP044205.1"/>
</dbReference>
<evidence type="ECO:0000256" key="5">
    <source>
        <dbReference type="ARBA" id="ARBA00022598"/>
    </source>
</evidence>
<comment type="pathway">
    <text evidence="2 11">Purine metabolism; GMP biosynthesis; GMP from XMP (L-Gln route): step 1/1.</text>
</comment>
<evidence type="ECO:0000256" key="4">
    <source>
        <dbReference type="ARBA" id="ARBA00021562"/>
    </source>
</evidence>
<dbReference type="SUPFAM" id="SSF54810">
    <property type="entry name" value="GMP synthetase C-terminal dimerisation domain"/>
    <property type="match status" value="1"/>
</dbReference>
<dbReference type="EMBL" id="CP044205">
    <property type="protein sequence ID" value="QFY41310.1"/>
    <property type="molecule type" value="Genomic_DNA"/>
</dbReference>
<evidence type="ECO:0000256" key="8">
    <source>
        <dbReference type="ARBA" id="ARBA00022755"/>
    </source>
</evidence>
<evidence type="ECO:0000256" key="2">
    <source>
        <dbReference type="ARBA" id="ARBA00005153"/>
    </source>
</evidence>
<dbReference type="EC" id="6.3.5.2" evidence="3 11"/>
<dbReference type="Pfam" id="PF00958">
    <property type="entry name" value="GMP_synt_C"/>
    <property type="match status" value="1"/>
</dbReference>
<accession>A0A5Q0BC08</accession>
<dbReference type="NCBIfam" id="TIGR00888">
    <property type="entry name" value="guaA_Nterm"/>
    <property type="match status" value="1"/>
</dbReference>
<evidence type="ECO:0000259" key="13">
    <source>
        <dbReference type="PROSITE" id="PS51553"/>
    </source>
</evidence>
<evidence type="ECO:0000256" key="10">
    <source>
        <dbReference type="ARBA" id="ARBA00022962"/>
    </source>
</evidence>
<dbReference type="PANTHER" id="PTHR11922:SF2">
    <property type="entry name" value="GMP SYNTHASE [GLUTAMINE-HYDROLYZING]"/>
    <property type="match status" value="1"/>
</dbReference>
<dbReference type="PRINTS" id="PR00097">
    <property type="entry name" value="ANTSNTHASEII"/>
</dbReference>
<dbReference type="Proteomes" id="UP000325755">
    <property type="component" value="Chromosome"/>
</dbReference>
<dbReference type="Gene3D" id="3.40.50.620">
    <property type="entry name" value="HUPs"/>
    <property type="match status" value="1"/>
</dbReference>
<dbReference type="SUPFAM" id="SSF52317">
    <property type="entry name" value="Class I glutamine amidotransferase-like"/>
    <property type="match status" value="1"/>
</dbReference>
<evidence type="ECO:0000256" key="7">
    <source>
        <dbReference type="ARBA" id="ARBA00022749"/>
    </source>
</evidence>
<evidence type="ECO:0000256" key="9">
    <source>
        <dbReference type="ARBA" id="ARBA00022840"/>
    </source>
</evidence>
<keyword evidence="8 11" id="KW-0658">Purine biosynthesis</keyword>
<feature type="active site" evidence="11">
    <location>
        <position position="192"/>
    </location>
</feature>
<dbReference type="GO" id="GO:0005829">
    <property type="term" value="C:cytosol"/>
    <property type="evidence" value="ECO:0007669"/>
    <property type="project" value="TreeGrafter"/>
</dbReference>
<dbReference type="InterPro" id="IPR022310">
    <property type="entry name" value="NAD/GMP_synthase"/>
</dbReference>
<dbReference type="Pfam" id="PF02540">
    <property type="entry name" value="NAD_synthase"/>
    <property type="match status" value="1"/>
</dbReference>
<dbReference type="InterPro" id="IPR014729">
    <property type="entry name" value="Rossmann-like_a/b/a_fold"/>
</dbReference>
<dbReference type="NCBIfam" id="NF000848">
    <property type="entry name" value="PRK00074.1"/>
    <property type="match status" value="1"/>
</dbReference>
<dbReference type="PRINTS" id="PR00099">
    <property type="entry name" value="CPSGATASE"/>
</dbReference>